<evidence type="ECO:0000313" key="2">
    <source>
        <dbReference type="EMBL" id="CAK3968617.1"/>
    </source>
</evidence>
<dbReference type="AlphaFoldDB" id="A0AAI8YX08"/>
<sequence length="138" mass="15534">MIPKNPDTQFITSDVDEHDNQQQQRGRLTPIYLTLPISPPARMAQKSTDPTTAAANRAIQQALPALKKYEWLQQSHGQEGPRVSSERRSVYLEEYRPEKPDAEEDHREDLLDGEEADAQELDYLSGSGREWNGCGGGI</sequence>
<gene>
    <name evidence="2" type="ORF">LECACI_7A003552</name>
</gene>
<protein>
    <submittedName>
        <fullName evidence="2">Uncharacterized protein</fullName>
    </submittedName>
</protein>
<evidence type="ECO:0000313" key="3">
    <source>
        <dbReference type="Proteomes" id="UP001296104"/>
    </source>
</evidence>
<feature type="compositionally biased region" description="Acidic residues" evidence="1">
    <location>
        <begin position="111"/>
        <end position="120"/>
    </location>
</feature>
<proteinExistence type="predicted"/>
<dbReference type="EMBL" id="CAVMBE010000017">
    <property type="protein sequence ID" value="CAK3968617.1"/>
    <property type="molecule type" value="Genomic_DNA"/>
</dbReference>
<comment type="caution">
    <text evidence="2">The sequence shown here is derived from an EMBL/GenBank/DDBJ whole genome shotgun (WGS) entry which is preliminary data.</text>
</comment>
<organism evidence="2 3">
    <name type="scientific">Lecanosticta acicola</name>
    <dbReference type="NCBI Taxonomy" id="111012"/>
    <lineage>
        <taxon>Eukaryota</taxon>
        <taxon>Fungi</taxon>
        <taxon>Dikarya</taxon>
        <taxon>Ascomycota</taxon>
        <taxon>Pezizomycotina</taxon>
        <taxon>Dothideomycetes</taxon>
        <taxon>Dothideomycetidae</taxon>
        <taxon>Mycosphaerellales</taxon>
        <taxon>Mycosphaerellaceae</taxon>
        <taxon>Lecanosticta</taxon>
    </lineage>
</organism>
<reference evidence="2" key="1">
    <citation type="submission" date="2023-11" db="EMBL/GenBank/DDBJ databases">
        <authorList>
            <person name="Alioto T."/>
            <person name="Alioto T."/>
            <person name="Gomez Garrido J."/>
        </authorList>
    </citation>
    <scope>NUCLEOTIDE SEQUENCE</scope>
</reference>
<accession>A0AAI8YX08</accession>
<feature type="compositionally biased region" description="Basic and acidic residues" evidence="1">
    <location>
        <begin position="84"/>
        <end position="110"/>
    </location>
</feature>
<name>A0AAI8YX08_9PEZI</name>
<feature type="region of interest" description="Disordered" evidence="1">
    <location>
        <begin position="72"/>
        <end position="138"/>
    </location>
</feature>
<feature type="region of interest" description="Disordered" evidence="1">
    <location>
        <begin position="1"/>
        <end position="29"/>
    </location>
</feature>
<evidence type="ECO:0000256" key="1">
    <source>
        <dbReference type="SAM" id="MobiDB-lite"/>
    </source>
</evidence>
<dbReference type="Proteomes" id="UP001296104">
    <property type="component" value="Unassembled WGS sequence"/>
</dbReference>
<keyword evidence="3" id="KW-1185">Reference proteome</keyword>
<feature type="compositionally biased region" description="Polar residues" evidence="1">
    <location>
        <begin position="1"/>
        <end position="12"/>
    </location>
</feature>